<accession>A0A0E3LDK4</accession>
<dbReference type="PATRIC" id="fig|1434118.4.peg.3682"/>
<proteinExistence type="predicted"/>
<dbReference type="HOGENOM" id="CLU_319267_0_0_2"/>
<organism evidence="1 2">
    <name type="scientific">Methanosarcina siciliae C2J</name>
    <dbReference type="NCBI Taxonomy" id="1434118"/>
    <lineage>
        <taxon>Archaea</taxon>
        <taxon>Methanobacteriati</taxon>
        <taxon>Methanobacteriota</taxon>
        <taxon>Stenosarchaea group</taxon>
        <taxon>Methanomicrobia</taxon>
        <taxon>Methanosarcinales</taxon>
        <taxon>Methanosarcinaceae</taxon>
        <taxon>Methanosarcina</taxon>
    </lineage>
</organism>
<evidence type="ECO:0000313" key="1">
    <source>
        <dbReference type="EMBL" id="AKB37426.1"/>
    </source>
</evidence>
<gene>
    <name evidence="1" type="ORF">MSSAC_2836</name>
</gene>
<sequence>MQNMKQKIMLFGALLIMFLLAGTASAIGDTENTDTVSLPVDLCVDNIVYSDEGPFAAGDVVETTVTFNKAVNYAAFTVCDYGLNPTVIVMTPKDDSGTVWCGEYLVQGDVNDAVDVIVYGAILDSAYAPGAILGGVPPEGIPAEVVIEGVEETDYYAFVIDNEAPKFTIIEPGIGVNTNCVCFNIQAVDKLSDTVAYAIFINDIEKKTGVVDCDGYVTYETDLDDGYYQWRIELEDEAGNICISEDFDLYVDTDCPSAVLISPEASCVINPDLFDPEDPFDPYDPRFDPLNSSYDPSYPIPFMTFSFTAEDDFSDDCELDLCYQVYINGEPAEGYPVFINGELAEAMSGYMPSDSLVTIDVPYAFADGAYTWYVEVEDLAGNCFTSEVQEFYVNCEGLEVCLNFPDDEFVSACPEFNFSVSGGAGLPFDYELLINGEVVKEGTCVVGEDEVNCYSVNVEVDEGIDMLWTVCITDCAGREYQPDPCSFSVDCTAPAAVANLCVVDALSQSDMPWLYTCDAPRLYVSWDNNIEDDLCFDPTDPLSTPYVVLISECEPSCIEEMQLAEPYYDGYTFDALTSEYDENGVCILDTDMNIGGFGGEPLVYGRDYWVAVIALDWAGNYNDCFAVCGPVRTYEDMSLMLDAGWNLKSVPKTPATFNADPDSVFGECTTVIYWDGCDWVFPDCIEPCRGYWVYTPEACVSNVKFKPMSLDSSTPDVPPSLDLDCGWQMIGHTSTVPVHWSETLGSLQGLLGLEYKFSNIITYSCNEGWGGTISLGVLDLVGDDGVPEGMDPCPVGTLEFDGLMVPGQGYWVFMKEPGTYASVENVEFYVDGIIPNDGADDGTV</sequence>
<dbReference type="Proteomes" id="UP000033123">
    <property type="component" value="Chromosome"/>
</dbReference>
<name>A0A0E3LDK4_9EURY</name>
<dbReference type="AlphaFoldDB" id="A0A0E3LDK4"/>
<evidence type="ECO:0000313" key="2">
    <source>
        <dbReference type="Proteomes" id="UP000033123"/>
    </source>
</evidence>
<reference evidence="1 2" key="1">
    <citation type="submission" date="2014-07" db="EMBL/GenBank/DDBJ databases">
        <title>Methanogenic archaea and the global carbon cycle.</title>
        <authorList>
            <person name="Henriksen J.R."/>
            <person name="Luke J."/>
            <person name="Reinhart S."/>
            <person name="Benedict M.N."/>
            <person name="Youngblut N.D."/>
            <person name="Metcalf M.E."/>
            <person name="Whitaker R.J."/>
            <person name="Metcalf W.W."/>
        </authorList>
    </citation>
    <scope>NUCLEOTIDE SEQUENCE [LARGE SCALE GENOMIC DNA]</scope>
    <source>
        <strain evidence="1 2">C2J</strain>
    </source>
</reference>
<dbReference type="EMBL" id="CP009508">
    <property type="protein sequence ID" value="AKB37426.1"/>
    <property type="molecule type" value="Genomic_DNA"/>
</dbReference>
<protein>
    <submittedName>
        <fullName evidence="1">Uncharacterized protein</fullName>
    </submittedName>
</protein>
<dbReference type="KEGG" id="msj:MSSAC_2836"/>